<keyword evidence="4 9" id="KW-0949">S-adenosyl-L-methionine</keyword>
<dbReference type="Proteomes" id="UP001527202">
    <property type="component" value="Unassembled WGS sequence"/>
</dbReference>
<keyword evidence="5 9" id="KW-0479">Metal-binding</keyword>
<dbReference type="GeneID" id="95377745"/>
<dbReference type="Gene3D" id="3.20.20.70">
    <property type="entry name" value="Aldolase class I"/>
    <property type="match status" value="1"/>
</dbReference>
<reference evidence="11 14" key="2">
    <citation type="submission" date="2022-05" db="EMBL/GenBank/DDBJ databases">
        <title>Genome Sequencing of Bee-Associated Microbes.</title>
        <authorList>
            <person name="Dunlap C."/>
        </authorList>
    </citation>
    <scope>NUCLEOTIDE SEQUENCE [LARGE SCALE GENOMIC DNA]</scope>
    <source>
        <strain evidence="11 14">NRRL B-23120</strain>
    </source>
</reference>
<evidence type="ECO:0000313" key="11">
    <source>
        <dbReference type="EMBL" id="MCY9594853.1"/>
    </source>
</evidence>
<dbReference type="InterPro" id="IPR034505">
    <property type="entry name" value="Coproporphyrinogen-III_oxidase"/>
</dbReference>
<dbReference type="CDD" id="cd01335">
    <property type="entry name" value="Radical_SAM"/>
    <property type="match status" value="1"/>
</dbReference>
<dbReference type="AlphaFoldDB" id="A0A410X1H5"/>
<dbReference type="InterPro" id="IPR007197">
    <property type="entry name" value="rSAM"/>
</dbReference>
<dbReference type="InterPro" id="IPR010723">
    <property type="entry name" value="HemN_C"/>
</dbReference>
<dbReference type="SUPFAM" id="SSF102114">
    <property type="entry name" value="Radical SAM enzymes"/>
    <property type="match status" value="1"/>
</dbReference>
<dbReference type="PROSITE" id="PS51918">
    <property type="entry name" value="RADICAL_SAM"/>
    <property type="match status" value="1"/>
</dbReference>
<keyword evidence="3 9" id="KW-0349">Heme</keyword>
<feature type="domain" description="Radical SAM core" evidence="10">
    <location>
        <begin position="3"/>
        <end position="240"/>
    </location>
</feature>
<dbReference type="GO" id="GO:0051539">
    <property type="term" value="F:4 iron, 4 sulfur cluster binding"/>
    <property type="evidence" value="ECO:0007669"/>
    <property type="project" value="UniProtKB-UniRule"/>
</dbReference>
<dbReference type="GO" id="GO:0005737">
    <property type="term" value="C:cytoplasm"/>
    <property type="evidence" value="ECO:0007669"/>
    <property type="project" value="UniProtKB-SubCell"/>
</dbReference>
<dbReference type="SFLD" id="SFLDS00029">
    <property type="entry name" value="Radical_SAM"/>
    <property type="match status" value="1"/>
</dbReference>
<dbReference type="SMART" id="SM00729">
    <property type="entry name" value="Elp3"/>
    <property type="match status" value="1"/>
</dbReference>
<reference evidence="12 13" key="1">
    <citation type="submission" date="2018-01" db="EMBL/GenBank/DDBJ databases">
        <title>The whole genome sequencing and assembly of Paenibacillus chitinolyticus KCCM 41400 strain.</title>
        <authorList>
            <person name="Kim J.-Y."/>
            <person name="Park M.-K."/>
            <person name="Lee Y.-J."/>
            <person name="Yi H."/>
            <person name="Bahn Y.-S."/>
            <person name="Kim J.F."/>
            <person name="Lee D.-W."/>
        </authorList>
    </citation>
    <scope>NUCLEOTIDE SEQUENCE [LARGE SCALE GENOMIC DNA]</scope>
    <source>
        <strain evidence="12 13">KCCM 41400</strain>
    </source>
</reference>
<dbReference type="Proteomes" id="UP000288943">
    <property type="component" value="Chromosome"/>
</dbReference>
<dbReference type="InterPro" id="IPR013785">
    <property type="entry name" value="Aldolase_TIM"/>
</dbReference>
<dbReference type="InterPro" id="IPR058240">
    <property type="entry name" value="rSAM_sf"/>
</dbReference>
<evidence type="ECO:0000256" key="7">
    <source>
        <dbReference type="ARBA" id="ARBA00023014"/>
    </source>
</evidence>
<evidence type="ECO:0000256" key="4">
    <source>
        <dbReference type="ARBA" id="ARBA00022691"/>
    </source>
</evidence>
<dbReference type="SFLD" id="SFLDF00562">
    <property type="entry name" value="HemN-like__clustered_with_heat"/>
    <property type="match status" value="1"/>
</dbReference>
<protein>
    <recommendedName>
        <fullName evidence="2 9">Heme chaperone HemW</fullName>
    </recommendedName>
</protein>
<dbReference type="RefSeq" id="WP_042230150.1">
    <property type="nucleotide sequence ID" value="NZ_CP026520.1"/>
</dbReference>
<comment type="function">
    <text evidence="9">Probably acts as a heme chaperone, transferring heme to an unknown acceptor. Binds one molecule of heme per monomer, possibly covalently. Binds 1 [4Fe-4S] cluster. The cluster is coordinated with 3 cysteines and an exchangeable S-adenosyl-L-methionine.</text>
</comment>
<comment type="subcellular location">
    <subcellularLocation>
        <location evidence="9">Cytoplasm</location>
    </subcellularLocation>
</comment>
<keyword evidence="9" id="KW-0004">4Fe-4S</keyword>
<dbReference type="InterPro" id="IPR004559">
    <property type="entry name" value="HemW-like"/>
</dbReference>
<evidence type="ECO:0000256" key="9">
    <source>
        <dbReference type="RuleBase" id="RU364116"/>
    </source>
</evidence>
<evidence type="ECO:0000259" key="10">
    <source>
        <dbReference type="PROSITE" id="PS51918"/>
    </source>
</evidence>
<evidence type="ECO:0000256" key="8">
    <source>
        <dbReference type="ARBA" id="ARBA00023186"/>
    </source>
</evidence>
<dbReference type="EMBL" id="JAMDMJ010000003">
    <property type="protein sequence ID" value="MCY9594853.1"/>
    <property type="molecule type" value="Genomic_DNA"/>
</dbReference>
<evidence type="ECO:0000256" key="6">
    <source>
        <dbReference type="ARBA" id="ARBA00023004"/>
    </source>
</evidence>
<gene>
    <name evidence="11" type="primary">hemW</name>
    <name evidence="11" type="ORF">M5X16_03570</name>
    <name evidence="12" type="ORF">PC41400_23415</name>
</gene>
<dbReference type="InterPro" id="IPR006638">
    <property type="entry name" value="Elp3/MiaA/NifB-like_rSAM"/>
</dbReference>
<dbReference type="SFLD" id="SFLDG01065">
    <property type="entry name" value="anaerobic_coproporphyrinogen-I"/>
    <property type="match status" value="1"/>
</dbReference>
<dbReference type="GO" id="GO:0006779">
    <property type="term" value="P:porphyrin-containing compound biosynthetic process"/>
    <property type="evidence" value="ECO:0007669"/>
    <property type="project" value="InterPro"/>
</dbReference>
<accession>A0A410X1H5</accession>
<dbReference type="PANTHER" id="PTHR13932">
    <property type="entry name" value="COPROPORPHYRINIGEN III OXIDASE"/>
    <property type="match status" value="1"/>
</dbReference>
<evidence type="ECO:0000256" key="1">
    <source>
        <dbReference type="ARBA" id="ARBA00006100"/>
    </source>
</evidence>
<dbReference type="SFLD" id="SFLDF00288">
    <property type="entry name" value="HemN-like__clustered_with_nucl"/>
    <property type="match status" value="1"/>
</dbReference>
<keyword evidence="6 9" id="KW-0408">Iron</keyword>
<keyword evidence="7 9" id="KW-0411">Iron-sulfur</keyword>
<dbReference type="SFLD" id="SFLDG01082">
    <property type="entry name" value="B12-binding_domain_containing"/>
    <property type="match status" value="1"/>
</dbReference>
<dbReference type="EMBL" id="CP026520">
    <property type="protein sequence ID" value="QAV20463.1"/>
    <property type="molecule type" value="Genomic_DNA"/>
</dbReference>
<dbReference type="GO" id="GO:0046872">
    <property type="term" value="F:metal ion binding"/>
    <property type="evidence" value="ECO:0007669"/>
    <property type="project" value="UniProtKB-UniRule"/>
</dbReference>
<comment type="similarity">
    <text evidence="1">Belongs to the anaerobic coproporphyrinogen-III oxidase family. HemW subfamily.</text>
</comment>
<dbReference type="GO" id="GO:0004109">
    <property type="term" value="F:coproporphyrinogen oxidase activity"/>
    <property type="evidence" value="ECO:0007669"/>
    <property type="project" value="InterPro"/>
</dbReference>
<dbReference type="PANTHER" id="PTHR13932:SF5">
    <property type="entry name" value="RADICAL S-ADENOSYL METHIONINE DOMAIN-CONTAINING PROTEIN 1, MITOCHONDRIAL"/>
    <property type="match status" value="1"/>
</dbReference>
<name>A0A410X1H5_9BACL</name>
<dbReference type="KEGG" id="pchi:PC41400_23415"/>
<evidence type="ECO:0000313" key="14">
    <source>
        <dbReference type="Proteomes" id="UP001527202"/>
    </source>
</evidence>
<evidence type="ECO:0000313" key="13">
    <source>
        <dbReference type="Proteomes" id="UP000288943"/>
    </source>
</evidence>
<evidence type="ECO:0000256" key="5">
    <source>
        <dbReference type="ARBA" id="ARBA00022723"/>
    </source>
</evidence>
<proteinExistence type="inferred from homology"/>
<sequence>MNTRYTAPEAVYIHIPFCTNKCFYCDFNSYVLKGQPVMDYLDALEREMERTVQAQPPGKIATIFVGGGTPTVLLPDQMAHFLKLVRTYFPDQHENLEFSMEANPGTTDLEKLTAMKEGGVNRISFGVQSFDNGLLETIGRIHNTDDVYRSLENAAKAGFDNMSIDLMFGLPNQTPEMMEKTLNAALALDLKHYSIYSLKVEENTLFHTMYHKNQLPLPSEDDELDMYLLIMRRLKEAGYGQYEISNFARPGYESRHNTTYWRNQPYYGLGAGAHGYAEGHRHVNVKGVQPYIDRTKEGLPHLERFPVTEQEAMEDFMMVGLRLLEGISGDDFTAQFGIPVEEKFGKTLEDLISRGLLERSGNKIRLSEQGILFGNDVFASFLE</sequence>
<evidence type="ECO:0000313" key="12">
    <source>
        <dbReference type="EMBL" id="QAV20463.1"/>
    </source>
</evidence>
<dbReference type="OrthoDB" id="9808022at2"/>
<evidence type="ECO:0000256" key="2">
    <source>
        <dbReference type="ARBA" id="ARBA00017228"/>
    </source>
</evidence>
<dbReference type="Pfam" id="PF06969">
    <property type="entry name" value="HemN_C"/>
    <property type="match status" value="1"/>
</dbReference>
<organism evidence="12 13">
    <name type="scientific">Paenibacillus chitinolyticus</name>
    <dbReference type="NCBI Taxonomy" id="79263"/>
    <lineage>
        <taxon>Bacteria</taxon>
        <taxon>Bacillati</taxon>
        <taxon>Bacillota</taxon>
        <taxon>Bacilli</taxon>
        <taxon>Bacillales</taxon>
        <taxon>Paenibacillaceae</taxon>
        <taxon>Paenibacillus</taxon>
    </lineage>
</organism>
<keyword evidence="9" id="KW-0963">Cytoplasm</keyword>
<keyword evidence="14" id="KW-1185">Reference proteome</keyword>
<keyword evidence="8 9" id="KW-0143">Chaperone</keyword>
<dbReference type="Pfam" id="PF04055">
    <property type="entry name" value="Radical_SAM"/>
    <property type="match status" value="1"/>
</dbReference>
<evidence type="ECO:0000256" key="3">
    <source>
        <dbReference type="ARBA" id="ARBA00022617"/>
    </source>
</evidence>
<dbReference type="NCBIfam" id="TIGR00539">
    <property type="entry name" value="hemN_rel"/>
    <property type="match status" value="1"/>
</dbReference>